<dbReference type="Pfam" id="PF01578">
    <property type="entry name" value="Cytochrom_C_asm"/>
    <property type="match status" value="1"/>
</dbReference>
<feature type="transmembrane region" description="Helical" evidence="6">
    <location>
        <begin position="435"/>
        <end position="463"/>
    </location>
</feature>
<organism evidence="8 9">
    <name type="scientific">Ruficoccus amylovorans</name>
    <dbReference type="NCBI Taxonomy" id="1804625"/>
    <lineage>
        <taxon>Bacteria</taxon>
        <taxon>Pseudomonadati</taxon>
        <taxon>Verrucomicrobiota</taxon>
        <taxon>Opitutia</taxon>
        <taxon>Puniceicoccales</taxon>
        <taxon>Cerasicoccaceae</taxon>
        <taxon>Ruficoccus</taxon>
    </lineage>
</organism>
<feature type="transmembrane region" description="Helical" evidence="6">
    <location>
        <begin position="520"/>
        <end position="538"/>
    </location>
</feature>
<feature type="transmembrane region" description="Helical" evidence="6">
    <location>
        <begin position="397"/>
        <end position="415"/>
    </location>
</feature>
<name>A0A842HCG4_9BACT</name>
<evidence type="ECO:0000313" key="8">
    <source>
        <dbReference type="EMBL" id="MBC2593386.1"/>
    </source>
</evidence>
<keyword evidence="3" id="KW-0201">Cytochrome c-type biogenesis</keyword>
<evidence type="ECO:0000256" key="3">
    <source>
        <dbReference type="ARBA" id="ARBA00022748"/>
    </source>
</evidence>
<keyword evidence="9" id="KW-1185">Reference proteome</keyword>
<keyword evidence="4 6" id="KW-1133">Transmembrane helix</keyword>
<comment type="subcellular location">
    <subcellularLocation>
        <location evidence="1">Membrane</location>
        <topology evidence="1">Multi-pass membrane protein</topology>
    </subcellularLocation>
</comment>
<feature type="transmembrane region" description="Helical" evidence="6">
    <location>
        <begin position="313"/>
        <end position="334"/>
    </location>
</feature>
<proteinExistence type="predicted"/>
<dbReference type="AlphaFoldDB" id="A0A842HCG4"/>
<feature type="transmembrane region" description="Helical" evidence="6">
    <location>
        <begin position="369"/>
        <end position="390"/>
    </location>
</feature>
<dbReference type="EMBL" id="JACHVB010000013">
    <property type="protein sequence ID" value="MBC2593386.1"/>
    <property type="molecule type" value="Genomic_DNA"/>
</dbReference>
<dbReference type="InterPro" id="IPR002541">
    <property type="entry name" value="Cyt_c_assembly"/>
</dbReference>
<dbReference type="PANTHER" id="PTHR30071">
    <property type="entry name" value="HEME EXPORTER PROTEIN C"/>
    <property type="match status" value="1"/>
</dbReference>
<evidence type="ECO:0000256" key="5">
    <source>
        <dbReference type="ARBA" id="ARBA00023136"/>
    </source>
</evidence>
<gene>
    <name evidence="8" type="primary">ccsA</name>
    <name evidence="8" type="ORF">H5P28_03845</name>
</gene>
<dbReference type="Proteomes" id="UP000546464">
    <property type="component" value="Unassembled WGS sequence"/>
</dbReference>
<accession>A0A842HCG4</accession>
<feature type="domain" description="Cytochrome c assembly protein" evidence="7">
    <location>
        <begin position="370"/>
        <end position="572"/>
    </location>
</feature>
<evidence type="ECO:0000256" key="1">
    <source>
        <dbReference type="ARBA" id="ARBA00004141"/>
    </source>
</evidence>
<evidence type="ECO:0000256" key="2">
    <source>
        <dbReference type="ARBA" id="ARBA00022692"/>
    </source>
</evidence>
<dbReference type="GO" id="GO:0005886">
    <property type="term" value="C:plasma membrane"/>
    <property type="evidence" value="ECO:0007669"/>
    <property type="project" value="TreeGrafter"/>
</dbReference>
<evidence type="ECO:0000313" key="9">
    <source>
        <dbReference type="Proteomes" id="UP000546464"/>
    </source>
</evidence>
<reference evidence="8 9" key="1">
    <citation type="submission" date="2020-07" db="EMBL/GenBank/DDBJ databases">
        <authorList>
            <person name="Feng X."/>
        </authorList>
    </citation>
    <scope>NUCLEOTIDE SEQUENCE [LARGE SCALE GENOMIC DNA]</scope>
    <source>
        <strain evidence="8 9">JCM31066</strain>
    </source>
</reference>
<feature type="transmembrane region" description="Helical" evidence="6">
    <location>
        <begin position="582"/>
        <end position="600"/>
    </location>
</feature>
<evidence type="ECO:0000259" key="7">
    <source>
        <dbReference type="Pfam" id="PF01578"/>
    </source>
</evidence>
<feature type="transmembrane region" description="Helical" evidence="6">
    <location>
        <begin position="341"/>
        <end position="363"/>
    </location>
</feature>
<protein>
    <submittedName>
        <fullName evidence="8">Cytochrome c biogenesis protein CcsA</fullName>
    </submittedName>
</protein>
<feature type="transmembrane region" description="Helical" evidence="6">
    <location>
        <begin position="483"/>
        <end position="505"/>
    </location>
</feature>
<comment type="caution">
    <text evidence="8">The sequence shown here is derived from an EMBL/GenBank/DDBJ whole genome shotgun (WGS) entry which is preliminary data.</text>
</comment>
<dbReference type="InterPro" id="IPR045062">
    <property type="entry name" value="Cyt_c_biogenesis_CcsA/CcmC"/>
</dbReference>
<dbReference type="GO" id="GO:0020037">
    <property type="term" value="F:heme binding"/>
    <property type="evidence" value="ECO:0007669"/>
    <property type="project" value="InterPro"/>
</dbReference>
<evidence type="ECO:0000256" key="4">
    <source>
        <dbReference type="ARBA" id="ARBA00022989"/>
    </source>
</evidence>
<dbReference type="GO" id="GO:0017004">
    <property type="term" value="P:cytochrome complex assembly"/>
    <property type="evidence" value="ECO:0007669"/>
    <property type="project" value="UniProtKB-KW"/>
</dbReference>
<keyword evidence="2 6" id="KW-0812">Transmembrane</keyword>
<evidence type="ECO:0000256" key="6">
    <source>
        <dbReference type="SAM" id="Phobius"/>
    </source>
</evidence>
<feature type="transmembrane region" description="Helical" evidence="6">
    <location>
        <begin position="545"/>
        <end position="562"/>
    </location>
</feature>
<dbReference type="PANTHER" id="PTHR30071:SF1">
    <property type="entry name" value="CYTOCHROME B_B6 PROTEIN-RELATED"/>
    <property type="match status" value="1"/>
</dbReference>
<dbReference type="RefSeq" id="WP_185674393.1">
    <property type="nucleotide sequence ID" value="NZ_JACHVB010000013.1"/>
</dbReference>
<keyword evidence="5 6" id="KW-0472">Membrane</keyword>
<sequence length="617" mass="68739">MKTFVPLLCLLVGVIIIGRGLVPPNYQSEYDVRSFAELPVQSGGRVLPLDSVARNSLRLLSGRQSAKLPEDGKMSAIAWFMELSFNPVAADKIPVFRIDNPQVLGLFGWQQEDRKLFSFDDLRPHFQTIQQMASQVNPEPKLRSAYERQLIKLTSALMEYDVLARSIQPGGNLDQVLLEYGAWERIVEPGRTAFDQKERGESFDAEDLERFTFLTSRYLDISKRGGFGIVPPAGEQTKADDHWLNLGEALLQTIESGQLNPIVDDYAKLTVFWRQANPQGFNETLTALHTQLAPASPTGHVAFEEFFNTFEPFYRASVLYVIILLLAAISWLWMPLPLQRGAFWLLVLAFAVHTFGLLGRMYIQGRPPVTNLYSSAIFVGWGAVLLGLILERIYRSGIGSFVSGLVGFVTLIIAHNLALSGDTLEMMQAVLDSNFWLATHVVIITIGYSATFLAGTLAIVYVLRRLPAGRLSRETAASLYRMVYGITCFALLFSFVGTMLGGVWADQSWGRFWGWDPKENGALIIVLWCALMLHARIGRLVGERGFMLLAIFGNIVTVWSWFGTNMLGVGLHSYGFMDKAFFWILLFIVSQFALIALGLTRPAPGTRTTPKAANGQA</sequence>